<reference evidence="1" key="1">
    <citation type="submission" date="2021-01" db="EMBL/GenBank/DDBJ databases">
        <title>Complete genome sequence of Clostridiales bacterium R-7.</title>
        <authorList>
            <person name="Mahoney-Kurpe S.C."/>
            <person name="Palevich N."/>
            <person name="Koike S."/>
            <person name="Moon C.D."/>
            <person name="Attwood G.T."/>
        </authorList>
    </citation>
    <scope>NUCLEOTIDE SEQUENCE</scope>
    <source>
        <strain evidence="1">R-7</strain>
    </source>
</reference>
<dbReference type="EMBL" id="CP068393">
    <property type="protein sequence ID" value="QUC67191.1"/>
    <property type="molecule type" value="Genomic_DNA"/>
</dbReference>
<organism evidence="1 2">
    <name type="scientific">Aristaeella hokkaidonensis</name>
    <dbReference type="NCBI Taxonomy" id="3046382"/>
    <lineage>
        <taxon>Bacteria</taxon>
        <taxon>Bacillati</taxon>
        <taxon>Bacillota</taxon>
        <taxon>Clostridia</taxon>
        <taxon>Eubacteriales</taxon>
        <taxon>Aristaeellaceae</taxon>
        <taxon>Aristaeella</taxon>
    </lineage>
</organism>
<evidence type="ECO:0000313" key="1">
    <source>
        <dbReference type="EMBL" id="QUC67191.1"/>
    </source>
</evidence>
<name>A0AC61MWX2_9FIRM</name>
<keyword evidence="2" id="KW-1185">Reference proteome</keyword>
<dbReference type="Proteomes" id="UP000682782">
    <property type="component" value="Chromosome"/>
</dbReference>
<proteinExistence type="predicted"/>
<evidence type="ECO:0000313" key="2">
    <source>
        <dbReference type="Proteomes" id="UP000682782"/>
    </source>
</evidence>
<sequence length="111" mass="11995">MKGIVRHRSDITMNPLGGGVERSVLAYDDPLMAVEVSFETGSEGAPHTHPHTQLSYVLSGSFRYSVEDESVVLNPGDSIVVPSGLIHGTVCLEKGVLLDVFTPKRDDFLKA</sequence>
<protein>
    <submittedName>
        <fullName evidence="1">Cupin domain-containing protein</fullName>
    </submittedName>
</protein>
<accession>A0AC61MWX2</accession>
<gene>
    <name evidence="1" type="ORF">JYE49_00275</name>
</gene>